<feature type="compositionally biased region" description="Low complexity" evidence="1">
    <location>
        <begin position="1"/>
        <end position="17"/>
    </location>
</feature>
<keyword evidence="3" id="KW-1185">Reference proteome</keyword>
<comment type="caution">
    <text evidence="2">The sequence shown here is derived from an EMBL/GenBank/DDBJ whole genome shotgun (WGS) entry which is preliminary data.</text>
</comment>
<evidence type="ECO:0000313" key="3">
    <source>
        <dbReference type="Proteomes" id="UP000827284"/>
    </source>
</evidence>
<organism evidence="2 3">
    <name type="scientific">Entomortierella parvispora</name>
    <dbReference type="NCBI Taxonomy" id="205924"/>
    <lineage>
        <taxon>Eukaryota</taxon>
        <taxon>Fungi</taxon>
        <taxon>Fungi incertae sedis</taxon>
        <taxon>Mucoromycota</taxon>
        <taxon>Mortierellomycotina</taxon>
        <taxon>Mortierellomycetes</taxon>
        <taxon>Mortierellales</taxon>
        <taxon>Mortierellaceae</taxon>
        <taxon>Entomortierella</taxon>
    </lineage>
</organism>
<sequence>MATSSSPTPVATSSTASQRATRMPHQTPEETSHARHIFTVAARSLQDCVELLQTLKEAIVAEQDEEEHGAKKDHDGNVGEARGNGHGNRNDNKTSSNGHGHTNGLTHVAASGSLLSRPGSSCSRTSMQEIHHMSRTGSQDSENGEQPLPPQQQQQHTTKTTVVPEEYKGMVENKAAAQAAAAAGLIVLPTCKKSEIYTKPSVLACKGTIGKHVRHLHDHYRLLFETYPPAQGKSADSEWSVDYDKRSREVPMETDMDFAMQELERLQFLLERYRDPSDDSVRKESNGVPSDLLHPLTLQATIDPVLPPVNFQTTFGRELWFCSLHAVHHFAMIKVICAEFGVSLKDGFGFAPSTIQSQKQQ</sequence>
<dbReference type="AlphaFoldDB" id="A0A9P3H562"/>
<feature type="region of interest" description="Disordered" evidence="1">
    <location>
        <begin position="63"/>
        <end position="160"/>
    </location>
</feature>
<dbReference type="EMBL" id="BQFW01000003">
    <property type="protein sequence ID" value="GJJ70248.1"/>
    <property type="molecule type" value="Genomic_DNA"/>
</dbReference>
<reference evidence="2" key="2">
    <citation type="journal article" date="2022" name="Microbiol. Resour. Announc.">
        <title>Whole-Genome Sequence of Entomortierella parvispora E1425, a Mucoromycotan Fungus Associated with Burkholderiaceae-Related Endosymbiotic Bacteria.</title>
        <authorList>
            <person name="Herlambang A."/>
            <person name="Guo Y."/>
            <person name="Takashima Y."/>
            <person name="Narisawa K."/>
            <person name="Ohta H."/>
            <person name="Nishizawa T."/>
        </authorList>
    </citation>
    <scope>NUCLEOTIDE SEQUENCE</scope>
    <source>
        <strain evidence="2">E1425</strain>
    </source>
</reference>
<feature type="compositionally biased region" description="Polar residues" evidence="1">
    <location>
        <begin position="118"/>
        <end position="128"/>
    </location>
</feature>
<protein>
    <recommendedName>
        <fullName evidence="4">DinB-like domain-containing protein</fullName>
    </recommendedName>
</protein>
<evidence type="ECO:0008006" key="4">
    <source>
        <dbReference type="Google" id="ProtNLM"/>
    </source>
</evidence>
<evidence type="ECO:0000256" key="1">
    <source>
        <dbReference type="SAM" id="MobiDB-lite"/>
    </source>
</evidence>
<reference evidence="2" key="1">
    <citation type="submission" date="2021-11" db="EMBL/GenBank/DDBJ databases">
        <authorList>
            <person name="Herlambang A."/>
            <person name="Guo Y."/>
            <person name="Takashima Y."/>
            <person name="Nishizawa T."/>
        </authorList>
    </citation>
    <scope>NUCLEOTIDE SEQUENCE</scope>
    <source>
        <strain evidence="2">E1425</strain>
    </source>
</reference>
<dbReference type="PANTHER" id="PTHR39473">
    <property type="match status" value="1"/>
</dbReference>
<feature type="compositionally biased region" description="Basic and acidic residues" evidence="1">
    <location>
        <begin position="68"/>
        <end position="77"/>
    </location>
</feature>
<dbReference type="OrthoDB" id="5564877at2759"/>
<gene>
    <name evidence="2" type="ORF">EMPS_02597</name>
</gene>
<dbReference type="Proteomes" id="UP000827284">
    <property type="component" value="Unassembled WGS sequence"/>
</dbReference>
<proteinExistence type="predicted"/>
<accession>A0A9P3H562</accession>
<dbReference type="PANTHER" id="PTHR39473:SF1">
    <property type="entry name" value="DINB-LIKE DOMAIN-CONTAINING PROTEIN"/>
    <property type="match status" value="1"/>
</dbReference>
<evidence type="ECO:0000313" key="2">
    <source>
        <dbReference type="EMBL" id="GJJ70248.1"/>
    </source>
</evidence>
<feature type="compositionally biased region" description="Polar residues" evidence="1">
    <location>
        <begin position="93"/>
        <end position="105"/>
    </location>
</feature>
<name>A0A9P3H562_9FUNG</name>
<feature type="region of interest" description="Disordered" evidence="1">
    <location>
        <begin position="1"/>
        <end position="35"/>
    </location>
</feature>